<dbReference type="SUPFAM" id="SSF88723">
    <property type="entry name" value="PIN domain-like"/>
    <property type="match status" value="1"/>
</dbReference>
<keyword evidence="4 8" id="KW-0479">Metal-binding</keyword>
<evidence type="ECO:0000259" key="9">
    <source>
        <dbReference type="Pfam" id="PF01850"/>
    </source>
</evidence>
<dbReference type="GO" id="GO:0016787">
    <property type="term" value="F:hydrolase activity"/>
    <property type="evidence" value="ECO:0007669"/>
    <property type="project" value="UniProtKB-KW"/>
</dbReference>
<comment type="caution">
    <text evidence="10">The sequence shown here is derived from an EMBL/GenBank/DDBJ whole genome shotgun (WGS) entry which is preliminary data.</text>
</comment>
<evidence type="ECO:0000256" key="7">
    <source>
        <dbReference type="ARBA" id="ARBA00038093"/>
    </source>
</evidence>
<dbReference type="EMBL" id="BJCE01000479">
    <property type="protein sequence ID" value="GCL40230.1"/>
    <property type="molecule type" value="Genomic_DNA"/>
</dbReference>
<dbReference type="GO" id="GO:0090729">
    <property type="term" value="F:toxin activity"/>
    <property type="evidence" value="ECO:0007669"/>
    <property type="project" value="UniProtKB-KW"/>
</dbReference>
<evidence type="ECO:0000256" key="6">
    <source>
        <dbReference type="ARBA" id="ARBA00022842"/>
    </source>
</evidence>
<keyword evidence="8" id="KW-0800">Toxin</keyword>
<evidence type="ECO:0000256" key="2">
    <source>
        <dbReference type="ARBA" id="ARBA00022649"/>
    </source>
</evidence>
<dbReference type="Gene3D" id="3.40.50.1010">
    <property type="entry name" value="5'-nuclease"/>
    <property type="match status" value="1"/>
</dbReference>
<dbReference type="InterPro" id="IPR022907">
    <property type="entry name" value="VapC_family"/>
</dbReference>
<gene>
    <name evidence="10" type="primary">vapC_4</name>
    <name evidence="8" type="synonym">vapC</name>
    <name evidence="10" type="ORF">SR1949_53650</name>
</gene>
<keyword evidence="2 8" id="KW-1277">Toxin-antitoxin system</keyword>
<dbReference type="InterPro" id="IPR050556">
    <property type="entry name" value="Type_II_TA_system_RNase"/>
</dbReference>
<feature type="binding site" evidence="8">
    <location>
        <position position="97"/>
    </location>
    <ligand>
        <name>Mg(2+)</name>
        <dbReference type="ChEBI" id="CHEBI:18420"/>
    </ligand>
</feature>
<keyword evidence="5 8" id="KW-0378">Hydrolase</keyword>
<dbReference type="EC" id="3.1.-.-" evidence="8"/>
<dbReference type="CDD" id="cd18745">
    <property type="entry name" value="PIN_VapC4-5_FitB-like"/>
    <property type="match status" value="1"/>
</dbReference>
<evidence type="ECO:0000313" key="11">
    <source>
        <dbReference type="Proteomes" id="UP000300142"/>
    </source>
</evidence>
<dbReference type="RefSeq" id="WP_137669574.1">
    <property type="nucleotide sequence ID" value="NZ_BJCE01000479.1"/>
</dbReference>
<accession>A0A480A597</accession>
<feature type="domain" description="PIN" evidence="9">
    <location>
        <begin position="3"/>
        <end position="124"/>
    </location>
</feature>
<dbReference type="GO" id="GO:0004540">
    <property type="term" value="F:RNA nuclease activity"/>
    <property type="evidence" value="ECO:0007669"/>
    <property type="project" value="InterPro"/>
</dbReference>
<name>A0A480A597_9CYAN</name>
<proteinExistence type="inferred from homology"/>
<dbReference type="HAMAP" id="MF_00265">
    <property type="entry name" value="VapC_Nob1"/>
    <property type="match status" value="1"/>
</dbReference>
<comment type="similarity">
    <text evidence="7 8">Belongs to the PINc/VapC protein family.</text>
</comment>
<dbReference type="PANTHER" id="PTHR33653:SF1">
    <property type="entry name" value="RIBONUCLEASE VAPC2"/>
    <property type="match status" value="1"/>
</dbReference>
<dbReference type="InterPro" id="IPR029060">
    <property type="entry name" value="PIN-like_dom_sf"/>
</dbReference>
<feature type="binding site" evidence="8">
    <location>
        <position position="6"/>
    </location>
    <ligand>
        <name>Mg(2+)</name>
        <dbReference type="ChEBI" id="CHEBI:18420"/>
    </ligand>
</feature>
<evidence type="ECO:0000256" key="5">
    <source>
        <dbReference type="ARBA" id="ARBA00022801"/>
    </source>
</evidence>
<keyword evidence="6 8" id="KW-0460">Magnesium</keyword>
<dbReference type="Proteomes" id="UP000300142">
    <property type="component" value="Unassembled WGS sequence"/>
</dbReference>
<evidence type="ECO:0000256" key="3">
    <source>
        <dbReference type="ARBA" id="ARBA00022722"/>
    </source>
</evidence>
<comment type="function">
    <text evidence="8">Toxic component of a toxin-antitoxin (TA) system. An RNase.</text>
</comment>
<dbReference type="PANTHER" id="PTHR33653">
    <property type="entry name" value="RIBONUCLEASE VAPC2"/>
    <property type="match status" value="1"/>
</dbReference>
<sequence length="144" mass="16529">MKYLLDTNVCIKYLNEDLIIRRKLENTDLEDIAVCSVVKLELFYGAMRSDNPDQVWEKVKQFLEVFISLPLDDISALNAGKIRAQLANLGTPIGYNDLLIASIALSHDLILVTHNTKEFARVEGLKIEDWEIEAHIPHKRRIKK</sequence>
<dbReference type="GO" id="GO:0000287">
    <property type="term" value="F:magnesium ion binding"/>
    <property type="evidence" value="ECO:0007669"/>
    <property type="project" value="UniProtKB-UniRule"/>
</dbReference>
<protein>
    <recommendedName>
        <fullName evidence="8">Ribonuclease VapC</fullName>
        <shortName evidence="8">RNase VapC</shortName>
        <ecNumber evidence="8">3.1.-.-</ecNumber>
    </recommendedName>
    <alternativeName>
        <fullName evidence="8">Toxin VapC</fullName>
    </alternativeName>
</protein>
<dbReference type="AlphaFoldDB" id="A0A480A597"/>
<dbReference type="Pfam" id="PF01850">
    <property type="entry name" value="PIN"/>
    <property type="match status" value="1"/>
</dbReference>
<keyword evidence="11" id="KW-1185">Reference proteome</keyword>
<keyword evidence="3 8" id="KW-0540">Nuclease</keyword>
<evidence type="ECO:0000256" key="8">
    <source>
        <dbReference type="HAMAP-Rule" id="MF_00265"/>
    </source>
</evidence>
<evidence type="ECO:0000313" key="10">
    <source>
        <dbReference type="EMBL" id="GCL40230.1"/>
    </source>
</evidence>
<evidence type="ECO:0000256" key="4">
    <source>
        <dbReference type="ARBA" id="ARBA00022723"/>
    </source>
</evidence>
<reference evidence="11" key="1">
    <citation type="submission" date="2019-02" db="EMBL/GenBank/DDBJ databases">
        <title>Draft genome sequence of Sphaerospermopsis reniformis NIES-1949.</title>
        <authorList>
            <person name="Yamaguchi H."/>
            <person name="Suzuki S."/>
            <person name="Kawachi M."/>
        </authorList>
    </citation>
    <scope>NUCLEOTIDE SEQUENCE [LARGE SCALE GENOMIC DNA]</scope>
    <source>
        <strain evidence="11">NIES-1949</strain>
    </source>
</reference>
<comment type="cofactor">
    <cofactor evidence="1 8">
        <name>Mg(2+)</name>
        <dbReference type="ChEBI" id="CHEBI:18420"/>
    </cofactor>
</comment>
<organism evidence="10 11">
    <name type="scientific">Sphaerospermopsis reniformis</name>
    <dbReference type="NCBI Taxonomy" id="531300"/>
    <lineage>
        <taxon>Bacteria</taxon>
        <taxon>Bacillati</taxon>
        <taxon>Cyanobacteriota</taxon>
        <taxon>Cyanophyceae</taxon>
        <taxon>Nostocales</taxon>
        <taxon>Aphanizomenonaceae</taxon>
        <taxon>Sphaerospermopsis</taxon>
    </lineage>
</organism>
<evidence type="ECO:0000256" key="1">
    <source>
        <dbReference type="ARBA" id="ARBA00001946"/>
    </source>
</evidence>
<dbReference type="InterPro" id="IPR002716">
    <property type="entry name" value="PIN_dom"/>
</dbReference>